<keyword evidence="4" id="KW-1185">Reference proteome</keyword>
<dbReference type="Gene3D" id="3.40.50.1860">
    <property type="match status" value="2"/>
</dbReference>
<organism evidence="3 4">
    <name type="scientific">Halomonas kalidii</name>
    <dbReference type="NCBI Taxonomy" id="3043293"/>
    <lineage>
        <taxon>Bacteria</taxon>
        <taxon>Pseudomonadati</taxon>
        <taxon>Pseudomonadota</taxon>
        <taxon>Gammaproteobacteria</taxon>
        <taxon>Oceanospirillales</taxon>
        <taxon>Halomonadaceae</taxon>
        <taxon>Halomonas</taxon>
    </lineage>
</organism>
<dbReference type="SUPFAM" id="SSF53681">
    <property type="entry name" value="Aspartate/glutamate racemase"/>
    <property type="match status" value="2"/>
</dbReference>
<dbReference type="PANTHER" id="PTHR21198">
    <property type="entry name" value="GLUTAMATE RACEMASE"/>
    <property type="match status" value="1"/>
</dbReference>
<evidence type="ECO:0000256" key="1">
    <source>
        <dbReference type="ARBA" id="ARBA00007847"/>
    </source>
</evidence>
<dbReference type="InterPro" id="IPR001920">
    <property type="entry name" value="Asp/Glu_race"/>
</dbReference>
<dbReference type="InterPro" id="IPR018187">
    <property type="entry name" value="Asp/Glu_racemase_AS_1"/>
</dbReference>
<comment type="similarity">
    <text evidence="1">Belongs to the aspartate/glutamate racemases family.</text>
</comment>
<gene>
    <name evidence="3" type="ORF">QLQ84_09275</name>
</gene>
<dbReference type="Pfam" id="PF01177">
    <property type="entry name" value="Asp_Glu_race"/>
    <property type="match status" value="1"/>
</dbReference>
<evidence type="ECO:0000313" key="4">
    <source>
        <dbReference type="Proteomes" id="UP001244242"/>
    </source>
</evidence>
<dbReference type="PANTHER" id="PTHR21198:SF7">
    <property type="entry name" value="ASPARTATE-GLUTAMATE RACEMASE FAMILY"/>
    <property type="match status" value="1"/>
</dbReference>
<comment type="caution">
    <text evidence="3">The sequence shown here is derived from an EMBL/GenBank/DDBJ whole genome shotgun (WGS) entry which is preliminary data.</text>
</comment>
<evidence type="ECO:0000256" key="2">
    <source>
        <dbReference type="ARBA" id="ARBA00023235"/>
    </source>
</evidence>
<sequence length="244" mass="25742">MTKNASDITAAQSASHVMVGILGGMGPDATVAFMQRVIDATPAQDDIDHVHLLVDNNPKVPSRIKALIDGDGENPGPVIAEMARRLERAGAHFLVMPCNTAHFYWKDAQDAVRIPVWHIVERTLDSIAHSLPGARVGMLCSPALRKIGLYEGVAQERGLSLVYPSDEDAMLEVIRAVKRGQGRTPETLAAFARAAAELGEQQADVLVLACTELSVIGDGLAASIPVVDTLQVLADGVVAAANGG</sequence>
<dbReference type="RefSeq" id="WP_282721466.1">
    <property type="nucleotide sequence ID" value="NZ_JASCQO010000035.1"/>
</dbReference>
<dbReference type="InterPro" id="IPR004380">
    <property type="entry name" value="Asp_race"/>
</dbReference>
<protein>
    <submittedName>
        <fullName evidence="3">Amino acid racemase</fullName>
        <ecNumber evidence="3">5.1.1.-</ecNumber>
    </submittedName>
</protein>
<dbReference type="PROSITE" id="PS00924">
    <property type="entry name" value="ASP_GLU_RACEMASE_2"/>
    <property type="match status" value="1"/>
</dbReference>
<accession>A0ABT6VK81</accession>
<dbReference type="NCBIfam" id="TIGR00035">
    <property type="entry name" value="asp_race"/>
    <property type="match status" value="1"/>
</dbReference>
<dbReference type="EC" id="5.1.1.-" evidence="3"/>
<dbReference type="GO" id="GO:0016853">
    <property type="term" value="F:isomerase activity"/>
    <property type="evidence" value="ECO:0007669"/>
    <property type="project" value="UniProtKB-KW"/>
</dbReference>
<dbReference type="PROSITE" id="PS00923">
    <property type="entry name" value="ASP_GLU_RACEMASE_1"/>
    <property type="match status" value="1"/>
</dbReference>
<reference evidence="3 4" key="1">
    <citation type="submission" date="2023-04" db="EMBL/GenBank/DDBJ databases">
        <title>Halomonas strains isolated from rhizosphere soil.</title>
        <authorList>
            <person name="Xu L."/>
            <person name="Sun J.-Q."/>
        </authorList>
    </citation>
    <scope>NUCLEOTIDE SEQUENCE [LARGE SCALE GENOMIC DNA]</scope>
    <source>
        <strain evidence="3 4">LN1S58</strain>
    </source>
</reference>
<dbReference type="EMBL" id="JASCQO010000035">
    <property type="protein sequence ID" value="MDI5933979.1"/>
    <property type="molecule type" value="Genomic_DNA"/>
</dbReference>
<dbReference type="Proteomes" id="UP001244242">
    <property type="component" value="Unassembled WGS sequence"/>
</dbReference>
<keyword evidence="2 3" id="KW-0413">Isomerase</keyword>
<dbReference type="InterPro" id="IPR015942">
    <property type="entry name" value="Asp/Glu/hydantoin_racemase"/>
</dbReference>
<dbReference type="InterPro" id="IPR033134">
    <property type="entry name" value="Asp/Glu_racemase_AS_2"/>
</dbReference>
<evidence type="ECO:0000313" key="3">
    <source>
        <dbReference type="EMBL" id="MDI5933979.1"/>
    </source>
</evidence>
<proteinExistence type="inferred from homology"/>
<name>A0ABT6VK81_9GAMM</name>